<reference evidence="2" key="1">
    <citation type="submission" date="2020-05" db="EMBL/GenBank/DDBJ databases">
        <title>Mycena genomes resolve the evolution of fungal bioluminescence.</title>
        <authorList>
            <person name="Tsai I.J."/>
        </authorList>
    </citation>
    <scope>NUCLEOTIDE SEQUENCE</scope>
    <source>
        <strain evidence="2">160909Yilan</strain>
    </source>
</reference>
<feature type="region of interest" description="Disordered" evidence="1">
    <location>
        <begin position="244"/>
        <end position="289"/>
    </location>
</feature>
<dbReference type="Proteomes" id="UP000623467">
    <property type="component" value="Unassembled WGS sequence"/>
</dbReference>
<evidence type="ECO:0000256" key="1">
    <source>
        <dbReference type="SAM" id="MobiDB-lite"/>
    </source>
</evidence>
<evidence type="ECO:0000313" key="2">
    <source>
        <dbReference type="EMBL" id="KAF7341946.1"/>
    </source>
</evidence>
<comment type="caution">
    <text evidence="2">The sequence shown here is derived from an EMBL/GenBank/DDBJ whole genome shotgun (WGS) entry which is preliminary data.</text>
</comment>
<sequence length="289" mass="31110">MAPLPPCFDAQRGTGATRPGVPLESTACRRTGFSARRCAFQCRPPNLRPPLDIASLSLHRSDVPTAITTLHLVAFYSAHRRDATPDSRRVDETPTRERHVTDSTPLPDASSISGAGTSSCRSARPVHRHATRGSLSPVAARCQVDGRGLFHRQHYRHVAPWSAHYVRAERVPTRGLYHAHTTTDTDAAAASSCCGHAPALLSRAWRSMSPGERSGGGASQGDEPGSHDATPATIIIACYSERRGGRRPAYTPNEDARSHYLGVHPSRSDVRPCLPPTAPPSPLPAHRAT</sequence>
<organism evidence="2 3">
    <name type="scientific">Mycena sanguinolenta</name>
    <dbReference type="NCBI Taxonomy" id="230812"/>
    <lineage>
        <taxon>Eukaryota</taxon>
        <taxon>Fungi</taxon>
        <taxon>Dikarya</taxon>
        <taxon>Basidiomycota</taxon>
        <taxon>Agaricomycotina</taxon>
        <taxon>Agaricomycetes</taxon>
        <taxon>Agaricomycetidae</taxon>
        <taxon>Agaricales</taxon>
        <taxon>Marasmiineae</taxon>
        <taxon>Mycenaceae</taxon>
        <taxon>Mycena</taxon>
    </lineage>
</organism>
<proteinExistence type="predicted"/>
<dbReference type="AlphaFoldDB" id="A0A8H6XK47"/>
<evidence type="ECO:0000313" key="3">
    <source>
        <dbReference type="Proteomes" id="UP000623467"/>
    </source>
</evidence>
<keyword evidence="3" id="KW-1185">Reference proteome</keyword>
<feature type="region of interest" description="Disordered" evidence="1">
    <location>
        <begin position="82"/>
        <end position="134"/>
    </location>
</feature>
<feature type="compositionally biased region" description="Pro residues" evidence="1">
    <location>
        <begin position="273"/>
        <end position="283"/>
    </location>
</feature>
<dbReference type="EMBL" id="JACAZH010000026">
    <property type="protein sequence ID" value="KAF7341946.1"/>
    <property type="molecule type" value="Genomic_DNA"/>
</dbReference>
<gene>
    <name evidence="2" type="ORF">MSAN_02050600</name>
</gene>
<feature type="compositionally biased region" description="Basic and acidic residues" evidence="1">
    <location>
        <begin position="82"/>
        <end position="101"/>
    </location>
</feature>
<protein>
    <submittedName>
        <fullName evidence="2">Uncharacterized protein</fullName>
    </submittedName>
</protein>
<accession>A0A8H6XK47</accession>
<feature type="compositionally biased region" description="Polar residues" evidence="1">
    <location>
        <begin position="110"/>
        <end position="121"/>
    </location>
</feature>
<feature type="region of interest" description="Disordered" evidence="1">
    <location>
        <begin position="207"/>
        <end position="229"/>
    </location>
</feature>
<name>A0A8H6XK47_9AGAR</name>
<feature type="region of interest" description="Disordered" evidence="1">
    <location>
        <begin position="1"/>
        <end position="21"/>
    </location>
</feature>